<gene>
    <name evidence="1" type="ORF">EEM47_22220</name>
</gene>
<dbReference type="EMBL" id="ROVY01000122">
    <property type="protein sequence ID" value="MHI24468.1"/>
    <property type="molecule type" value="Genomic_DNA"/>
</dbReference>
<dbReference type="Proteomes" id="UP000885364">
    <property type="component" value="Unassembled WGS sequence"/>
</dbReference>
<reference evidence="1" key="1">
    <citation type="submission" date="2018-11" db="EMBL/GenBank/DDBJ databases">
        <authorList>
            <consortium name="PulseNet: The National Subtyping Network for Foodborne Disease Surveillance"/>
            <person name="Tarr C.L."/>
            <person name="Trees E."/>
            <person name="Katz L.S."/>
            <person name="Carleton-Romer H.A."/>
            <person name="Stroika S."/>
            <person name="Kucerova Z."/>
            <person name="Roache K.F."/>
            <person name="Sabol A.L."/>
            <person name="Besser J."/>
            <person name="Gerner-Smidt P."/>
        </authorList>
    </citation>
    <scope>NUCLEOTIDE SEQUENCE [LARGE SCALE GENOMIC DNA]</scope>
    <source>
        <strain evidence="1">PNUSAS059688</strain>
    </source>
</reference>
<dbReference type="AlphaFoldDB" id="A0A3K5RF71"/>
<proteinExistence type="predicted"/>
<comment type="caution">
    <text evidence="1">The sequence shown here is derived from an EMBL/GenBank/DDBJ whole genome shotgun (WGS) entry which is preliminary data.</text>
</comment>
<evidence type="ECO:0000313" key="1">
    <source>
        <dbReference type="EMBL" id="MHI24468.1"/>
    </source>
</evidence>
<accession>A0A3K5RF71</accession>
<name>A0A3K5RF71_SALER</name>
<organism evidence="1">
    <name type="scientific">Salmonella enterica</name>
    <name type="common">Salmonella choleraesuis</name>
    <dbReference type="NCBI Taxonomy" id="28901"/>
    <lineage>
        <taxon>Bacteria</taxon>
        <taxon>Pseudomonadati</taxon>
        <taxon>Pseudomonadota</taxon>
        <taxon>Gammaproteobacteria</taxon>
        <taxon>Enterobacterales</taxon>
        <taxon>Enterobacteriaceae</taxon>
        <taxon>Salmonella</taxon>
    </lineage>
</organism>
<protein>
    <submittedName>
        <fullName evidence="1">Uncharacterized protein</fullName>
    </submittedName>
</protein>
<sequence>MDTGILHLTGRSCHRNKSQRADPFIVLSHIIAGKTKCVKDPFLAMIHAKARQDKGFSRFKVFWEKWGNARTKMSRSKREENTEREVALREFWSGYTPVTLPVFTQRNVVAGYCQLR</sequence>